<comment type="subcellular location">
    <subcellularLocation>
        <location evidence="1">Bacterial microcompartment</location>
    </subcellularLocation>
</comment>
<evidence type="ECO:0000256" key="1">
    <source>
        <dbReference type="HAMAP-Rule" id="MF_00861"/>
    </source>
</evidence>
<dbReference type="NCBIfam" id="NF011649">
    <property type="entry name" value="PRK15067.1"/>
    <property type="match status" value="1"/>
</dbReference>
<dbReference type="GO" id="GO:0008851">
    <property type="term" value="F:ethanolamine ammonia-lyase activity"/>
    <property type="evidence" value="ECO:0007669"/>
    <property type="project" value="UniProtKB-UniRule"/>
</dbReference>
<name>A0A1X7C1E8_9BACT</name>
<dbReference type="PIRSF" id="PIRSF018788">
    <property type="entry name" value="EutB"/>
    <property type="match status" value="1"/>
</dbReference>
<feature type="binding site" evidence="1">
    <location>
        <position position="282"/>
    </location>
    <ligand>
        <name>substrate</name>
    </ligand>
</feature>
<evidence type="ECO:0000313" key="2">
    <source>
        <dbReference type="EMBL" id="SME88117.1"/>
    </source>
</evidence>
<organism evidence="2 3">
    <name type="scientific">Desulfovibrio gilichinskyi</name>
    <dbReference type="NCBI Taxonomy" id="1519643"/>
    <lineage>
        <taxon>Bacteria</taxon>
        <taxon>Pseudomonadati</taxon>
        <taxon>Thermodesulfobacteriota</taxon>
        <taxon>Desulfovibrionia</taxon>
        <taxon>Desulfovibrionales</taxon>
        <taxon>Desulfovibrionaceae</taxon>
        <taxon>Desulfovibrio</taxon>
    </lineage>
</organism>
<dbReference type="AlphaFoldDB" id="A0A1X7C1E8"/>
<comment type="cofactor">
    <cofactor evidence="1">
        <name>adenosylcob(III)alamin</name>
        <dbReference type="ChEBI" id="CHEBI:18408"/>
    </cofactor>
    <text evidence="1">Binds between the large and small subunits.</text>
</comment>
<feature type="binding site" evidence="1">
    <location>
        <position position="187"/>
    </location>
    <ligand>
        <name>substrate</name>
    </ligand>
</feature>
<protein>
    <recommendedName>
        <fullName evidence="1">Ethanolamine ammonia-lyase large subunit</fullName>
        <shortName evidence="1">EAL large subunit</shortName>
        <ecNumber evidence="1">4.3.1.7</ecNumber>
    </recommendedName>
</protein>
<keyword evidence="1" id="KW-1283">Bacterial microcompartment</keyword>
<dbReference type="HAMAP" id="MF_00861">
    <property type="entry name" value="EutB"/>
    <property type="match status" value="1"/>
</dbReference>
<feature type="binding site" evidence="1">
    <location>
        <begin position="154"/>
        <end position="156"/>
    </location>
    <ligand>
        <name>substrate</name>
    </ligand>
</feature>
<dbReference type="OrthoDB" id="9770909at2"/>
<comment type="subunit">
    <text evidence="1">The basic unit is a heterodimer which dimerizes to form tetramers. The heterotetramers trimerize; 6 large subunits form a core ring with 6 small subunits projecting outwards.</text>
</comment>
<dbReference type="Gene3D" id="2.30.170.30">
    <property type="entry name" value="ethanolamine ammonia-lyase heavy chain domain like"/>
    <property type="match status" value="1"/>
</dbReference>
<dbReference type="STRING" id="1519643.SAMN06295933_0116"/>
<keyword evidence="1" id="KW-0170">Cobalt</keyword>
<dbReference type="PANTHER" id="PTHR39329:SF1">
    <property type="entry name" value="ETHANOLAMINE AMMONIA-LYASE LARGE SUBUNIT"/>
    <property type="match status" value="1"/>
</dbReference>
<sequence length="454" mass="48992">MSTLKKDKKSLRTLLALASPLRSGDVLAGVAAGTEEERILAQIELSEVPLTRFLNEPVIAYEKDEVTRLIIDDHDKEAFAPVSSFTVGEFRDWLLTDAVSTDVLTKLAPGITPEMAAAVSKLMRMQDLILVASKCQVITKFRNTLGLPGRFSVRLQPNHPTDDLKGIAASTLDGLCYGAGDAVIGINPATDNVENITRLMCMLDDIVEKHSIPTQTCVLTHVTTTMEAIKAGAPVDLCFQSIAGTEGANASFGVSLSLLQEAYEATLSLGRGTVGNNVMYFETGQGSALSANAHHGVDQQTLEARAYAVARKFKPLLVNTVVGFIGPEYLYNGKQIQRAGLEDLFCGKLLGLPMGVDVCYTNHAEADQDDMDVLLTLLGNARCNFIMGVPGADDIMLNYQSTSFHDACYLRKLLNLKPAPEFEAWLEKIGIHDEKGKLLPASGSNSLMAITQGL</sequence>
<dbReference type="GO" id="GO:0005829">
    <property type="term" value="C:cytosol"/>
    <property type="evidence" value="ECO:0007669"/>
    <property type="project" value="TreeGrafter"/>
</dbReference>
<keyword evidence="1 2" id="KW-0456">Lyase</keyword>
<dbReference type="EC" id="4.3.1.7" evidence="1"/>
<dbReference type="GO" id="GO:0031471">
    <property type="term" value="C:ethanolamine degradation polyhedral organelle"/>
    <property type="evidence" value="ECO:0007669"/>
    <property type="project" value="UniProtKB-UniRule"/>
</dbReference>
<accession>A0A1X7C1E8</accession>
<feature type="binding site" evidence="1">
    <location>
        <position position="188"/>
    </location>
    <ligand>
        <name>adenosylcob(III)alamin</name>
        <dbReference type="ChEBI" id="CHEBI:18408"/>
    </ligand>
</feature>
<feature type="binding site" evidence="1">
    <location>
        <position position="290"/>
    </location>
    <ligand>
        <name>adenosylcob(III)alamin</name>
        <dbReference type="ChEBI" id="CHEBI:18408"/>
    </ligand>
</feature>
<dbReference type="GO" id="GO:0006520">
    <property type="term" value="P:amino acid metabolic process"/>
    <property type="evidence" value="ECO:0007669"/>
    <property type="project" value="InterPro"/>
</dbReference>
<keyword evidence="3" id="KW-1185">Reference proteome</keyword>
<evidence type="ECO:0000313" key="3">
    <source>
        <dbReference type="Proteomes" id="UP000192906"/>
    </source>
</evidence>
<comment type="pathway">
    <text evidence="1">Amine and polyamine degradation; ethanolamine degradation.</text>
</comment>
<dbReference type="EMBL" id="FWZU01000001">
    <property type="protein sequence ID" value="SME88117.1"/>
    <property type="molecule type" value="Genomic_DNA"/>
</dbReference>
<gene>
    <name evidence="1" type="primary">eutB</name>
    <name evidence="2" type="ORF">SAMN06295933_0116</name>
</gene>
<feature type="binding site" evidence="1">
    <location>
        <position position="240"/>
    </location>
    <ligand>
        <name>adenosylcob(III)alamin</name>
        <dbReference type="ChEBI" id="CHEBI:18408"/>
    </ligand>
</feature>
<comment type="similarity">
    <text evidence="1">Belongs to the EutB family.</text>
</comment>
<feature type="binding site" evidence="1">
    <location>
        <position position="396"/>
    </location>
    <ligand>
        <name>adenosylcob(III)alamin</name>
        <dbReference type="ChEBI" id="CHEBI:18408"/>
    </ligand>
</feature>
<dbReference type="RefSeq" id="WP_085096800.1">
    <property type="nucleotide sequence ID" value="NZ_FWZU01000001.1"/>
</dbReference>
<dbReference type="GO" id="GO:0031419">
    <property type="term" value="F:cobalamin binding"/>
    <property type="evidence" value="ECO:0007669"/>
    <property type="project" value="UniProtKB-UniRule"/>
</dbReference>
<dbReference type="PANTHER" id="PTHR39329">
    <property type="entry name" value="ETHANOLAMINE AMMONIA-LYASE HEAVY CHAIN"/>
    <property type="match status" value="1"/>
</dbReference>
<dbReference type="UniPathway" id="UPA00560"/>
<dbReference type="InterPro" id="IPR044941">
    <property type="entry name" value="EutB_N_sf"/>
</dbReference>
<dbReference type="InterPro" id="IPR013785">
    <property type="entry name" value="Aldolase_TIM"/>
</dbReference>
<reference evidence="3" key="1">
    <citation type="submission" date="2017-04" db="EMBL/GenBank/DDBJ databases">
        <authorList>
            <person name="Varghese N."/>
            <person name="Submissions S."/>
        </authorList>
    </citation>
    <scope>NUCLEOTIDE SEQUENCE [LARGE SCALE GENOMIC DNA]</scope>
    <source>
        <strain evidence="3">K3S</strain>
    </source>
</reference>
<dbReference type="InterPro" id="IPR044939">
    <property type="entry name" value="EutB_dom_2_sf"/>
</dbReference>
<feature type="binding site" evidence="1">
    <location>
        <position position="357"/>
    </location>
    <ligand>
        <name>substrate</name>
    </ligand>
</feature>
<dbReference type="Gene3D" id="3.20.20.70">
    <property type="entry name" value="Aldolase class I"/>
    <property type="match status" value="1"/>
</dbReference>
<dbReference type="FunFam" id="3.20.20.70:FF:000055">
    <property type="entry name" value="Ethanolamine ammonia-lyase heavy chain"/>
    <property type="match status" value="1"/>
</dbReference>
<dbReference type="GO" id="GO:0009350">
    <property type="term" value="C:ethanolamine ammonia-lyase complex"/>
    <property type="evidence" value="ECO:0007669"/>
    <property type="project" value="UniProtKB-UniRule"/>
</dbReference>
<dbReference type="Gene3D" id="1.10.220.70">
    <property type="entry name" value="lyase"/>
    <property type="match status" value="1"/>
</dbReference>
<comment type="catalytic activity">
    <reaction evidence="1">
        <text>ethanolamine = acetaldehyde + NH4(+)</text>
        <dbReference type="Rhea" id="RHEA:15313"/>
        <dbReference type="ChEBI" id="CHEBI:15343"/>
        <dbReference type="ChEBI" id="CHEBI:28938"/>
        <dbReference type="ChEBI" id="CHEBI:57603"/>
        <dbReference type="EC" id="4.3.1.7"/>
    </reaction>
</comment>
<dbReference type="InterPro" id="IPR010628">
    <property type="entry name" value="EutB"/>
</dbReference>
<keyword evidence="1" id="KW-0846">Cobalamin</keyword>
<dbReference type="GO" id="GO:0046336">
    <property type="term" value="P:ethanolamine catabolic process"/>
    <property type="evidence" value="ECO:0007669"/>
    <property type="project" value="UniProtKB-UniRule"/>
</dbReference>
<proteinExistence type="inferred from homology"/>
<dbReference type="Pfam" id="PF06751">
    <property type="entry name" value="EutB"/>
    <property type="match status" value="1"/>
</dbReference>
<comment type="function">
    <text evidence="1">Catalyzes the deamination of various vicinal amino-alcohols to oxo compounds. Allows this organism to utilize ethanolamine as the sole source of nitrogen and carbon in the presence of vitamin B12.</text>
</comment>
<dbReference type="Proteomes" id="UP000192906">
    <property type="component" value="Unassembled WGS sequence"/>
</dbReference>